<evidence type="ECO:0000256" key="4">
    <source>
        <dbReference type="SAM" id="MobiDB-lite"/>
    </source>
</evidence>
<dbReference type="SMART" id="SM00487">
    <property type="entry name" value="DEXDc"/>
    <property type="match status" value="1"/>
</dbReference>
<dbReference type="InterPro" id="IPR038718">
    <property type="entry name" value="SNF2-like_sf"/>
</dbReference>
<name>A0A550C392_9AGAR</name>
<keyword evidence="2" id="KW-0378">Hydrolase</keyword>
<dbReference type="CDD" id="cd18793">
    <property type="entry name" value="SF2_C_SNF"/>
    <property type="match status" value="1"/>
</dbReference>
<dbReference type="GO" id="GO:0008094">
    <property type="term" value="F:ATP-dependent activity, acting on DNA"/>
    <property type="evidence" value="ECO:0007669"/>
    <property type="project" value="TreeGrafter"/>
</dbReference>
<reference evidence="7 8" key="1">
    <citation type="journal article" date="2019" name="New Phytol.">
        <title>Comparative genomics reveals unique wood-decay strategies and fruiting body development in the Schizophyllaceae.</title>
        <authorList>
            <person name="Almasi E."/>
            <person name="Sahu N."/>
            <person name="Krizsan K."/>
            <person name="Balint B."/>
            <person name="Kovacs G.M."/>
            <person name="Kiss B."/>
            <person name="Cseklye J."/>
            <person name="Drula E."/>
            <person name="Henrissat B."/>
            <person name="Nagy I."/>
            <person name="Chovatia M."/>
            <person name="Adam C."/>
            <person name="LaButti K."/>
            <person name="Lipzen A."/>
            <person name="Riley R."/>
            <person name="Grigoriev I.V."/>
            <person name="Nagy L.G."/>
        </authorList>
    </citation>
    <scope>NUCLEOTIDE SEQUENCE [LARGE SCALE GENOMIC DNA]</scope>
    <source>
        <strain evidence="7 8">NL-1724</strain>
    </source>
</reference>
<dbReference type="InterPro" id="IPR001650">
    <property type="entry name" value="Helicase_C-like"/>
</dbReference>
<dbReference type="GO" id="GO:0006281">
    <property type="term" value="P:DNA repair"/>
    <property type="evidence" value="ECO:0007669"/>
    <property type="project" value="TreeGrafter"/>
</dbReference>
<evidence type="ECO:0000313" key="8">
    <source>
        <dbReference type="Proteomes" id="UP000320762"/>
    </source>
</evidence>
<keyword evidence="1" id="KW-0547">Nucleotide-binding</keyword>
<dbReference type="InterPro" id="IPR000330">
    <property type="entry name" value="SNF2_N"/>
</dbReference>
<dbReference type="PROSITE" id="PS51194">
    <property type="entry name" value="HELICASE_CTER"/>
    <property type="match status" value="1"/>
</dbReference>
<proteinExistence type="predicted"/>
<dbReference type="SUPFAM" id="SSF52540">
    <property type="entry name" value="P-loop containing nucleoside triphosphate hydrolases"/>
    <property type="match status" value="2"/>
</dbReference>
<dbReference type="InterPro" id="IPR049730">
    <property type="entry name" value="SNF2/RAD54-like_C"/>
</dbReference>
<dbReference type="PANTHER" id="PTHR45626:SF51">
    <property type="entry name" value="SNF2-RELATED DOMAIN-CONTAINING PROTEIN"/>
    <property type="match status" value="1"/>
</dbReference>
<evidence type="ECO:0000313" key="7">
    <source>
        <dbReference type="EMBL" id="TRM59248.1"/>
    </source>
</evidence>
<keyword evidence="8" id="KW-1185">Reference proteome</keyword>
<feature type="region of interest" description="Disordered" evidence="4">
    <location>
        <begin position="1199"/>
        <end position="1218"/>
    </location>
</feature>
<organism evidence="7 8">
    <name type="scientific">Schizophyllum amplum</name>
    <dbReference type="NCBI Taxonomy" id="97359"/>
    <lineage>
        <taxon>Eukaryota</taxon>
        <taxon>Fungi</taxon>
        <taxon>Dikarya</taxon>
        <taxon>Basidiomycota</taxon>
        <taxon>Agaricomycotina</taxon>
        <taxon>Agaricomycetes</taxon>
        <taxon>Agaricomycetidae</taxon>
        <taxon>Agaricales</taxon>
        <taxon>Schizophyllaceae</taxon>
        <taxon>Schizophyllum</taxon>
    </lineage>
</organism>
<evidence type="ECO:0000259" key="5">
    <source>
        <dbReference type="PROSITE" id="PS51192"/>
    </source>
</evidence>
<dbReference type="Gene3D" id="3.40.50.300">
    <property type="entry name" value="P-loop containing nucleotide triphosphate hydrolases"/>
    <property type="match status" value="1"/>
</dbReference>
<accession>A0A550C392</accession>
<dbReference type="PANTHER" id="PTHR45626">
    <property type="entry name" value="TRANSCRIPTION TERMINATION FACTOR 2-RELATED"/>
    <property type="match status" value="1"/>
</dbReference>
<dbReference type="GO" id="GO:0005634">
    <property type="term" value="C:nucleus"/>
    <property type="evidence" value="ECO:0007669"/>
    <property type="project" value="TreeGrafter"/>
</dbReference>
<evidence type="ECO:0000256" key="1">
    <source>
        <dbReference type="ARBA" id="ARBA00022741"/>
    </source>
</evidence>
<dbReference type="GO" id="GO:0005524">
    <property type="term" value="F:ATP binding"/>
    <property type="evidence" value="ECO:0007669"/>
    <property type="project" value="UniProtKB-KW"/>
</dbReference>
<dbReference type="InterPro" id="IPR027417">
    <property type="entry name" value="P-loop_NTPase"/>
</dbReference>
<evidence type="ECO:0000256" key="3">
    <source>
        <dbReference type="ARBA" id="ARBA00022840"/>
    </source>
</evidence>
<sequence>MSCKCCCIACASQGAPQIPSSSSSYQTFALSHFLPAGVIPIIAQVEVLRENCQHAHADDGWHALSGDLSKLLSLATTAEDDQLLRGLHYLVRHLFVAITYNVCDTTPSTLLLRIYLIPWDLPKMDGRLRNRNSDVLASARKHLSEAMQRLVRDQQSWEGRLSAEQQVLAQPDIRTLAEIYSDLPSPSPSFNASRVDGWLLSEEDVSFGLNLRSKLYKYQRETVAAMVQLERPGNFVENPLYTPFSSVDGTSRLWLQPATLELLRDQPITEPTRGGILCEELGTGKTVMIISLIMATLQELPTPEVSIMDVRPVLTPLSLRHFPDEDTVLARRRSTRNKKSTQSHTVPSLVELLLHKGRTNPTFGSEIPADAPNDTASVLERLRYVRLDKAFRANIPFYHAYRDSSVYSGRQQRLKAAEGPRRMYLSPATLIVVPPMLLQQWTQEFMKHCKNPPRVLRLAGRDEMPSVAALANDYDIILITYPRLSDEAKRQDVDRLYTWQNCACVEVAGSRVPLCHCEVKDVSPLFQIRWKRLVIDEGHVSGSITTNLVPLAKQLSVERKWVVTGTPTTNLLGLSFGEGSTSSIDDAIPSQDEDPEDVEVDHHDISKPRIWTKHDAEDLRKLGNMLAHFVGMPQLASNPSLFSTHVKAALLDSRGPRPGAIDVLTRVMASCMLRHRIEDVEKDVVLPKVDRQHVLLDMDPYAIKSYNALQGVITVNAVQSQRTDQDYMFHAKNNEYLQATVRNMSQLMFWKVDDTFYNGTELAKTEQESIAKVLEKNPPDEDIQALTNAYQHIVRIAGQDLLWRDMQSREDIVFRVSGVPAEVLDAWTLTKNPSTEADHGSDSSIGFIHASRLLELKEATTYDPPVSVDQLIQLGHAYNDLDVKERAFNYAVERRSKSWRKKGVDGAKAHDSQQKAASQAALQLMLDDLRQAYKAYHALYTEFKPDGPQDHGGRSSLNKARILSSTSSKLNFVINEVLQYARKEKFLIFSESPLTLAYIEEALRLLEVKYMRFTTEAKPREREQMVMTFETSEMYRVFLMELKYGARGLNLVSASRVIFCEPIWQADVESQAIKVHRIGQKRDKISVKTLIIRGTAEENMLSRRLELEGKHLAKMPKVLDEAGMRHFIAHPSFITEPPTLTIPLDIPLLKPRRARGQDCSESDLQARPPPTSPGLSSPMKRVHIADEPAESAVLIQKNIRRTATSTPPPTKRRKVHFA</sequence>
<dbReference type="Pfam" id="PF00176">
    <property type="entry name" value="SNF2-rel_dom"/>
    <property type="match status" value="1"/>
</dbReference>
<evidence type="ECO:0000256" key="2">
    <source>
        <dbReference type="ARBA" id="ARBA00022801"/>
    </source>
</evidence>
<dbReference type="Pfam" id="PF00271">
    <property type="entry name" value="Helicase_C"/>
    <property type="match status" value="1"/>
</dbReference>
<dbReference type="STRING" id="97359.A0A550C392"/>
<dbReference type="Gene3D" id="3.40.50.10810">
    <property type="entry name" value="Tandem AAA-ATPase domain"/>
    <property type="match status" value="1"/>
</dbReference>
<dbReference type="Proteomes" id="UP000320762">
    <property type="component" value="Unassembled WGS sequence"/>
</dbReference>
<dbReference type="EMBL" id="VDMD01000029">
    <property type="protein sequence ID" value="TRM59248.1"/>
    <property type="molecule type" value="Genomic_DNA"/>
</dbReference>
<gene>
    <name evidence="7" type="ORF">BD626DRAFT_157383</name>
</gene>
<evidence type="ECO:0000259" key="6">
    <source>
        <dbReference type="PROSITE" id="PS51194"/>
    </source>
</evidence>
<comment type="caution">
    <text evidence="7">The sequence shown here is derived from an EMBL/GenBank/DDBJ whole genome shotgun (WGS) entry which is preliminary data.</text>
</comment>
<dbReference type="InterPro" id="IPR014001">
    <property type="entry name" value="Helicase_ATP-bd"/>
</dbReference>
<feature type="domain" description="Helicase C-terminal" evidence="6">
    <location>
        <begin position="973"/>
        <end position="1123"/>
    </location>
</feature>
<keyword evidence="3" id="KW-0067">ATP-binding</keyword>
<dbReference type="PROSITE" id="PS51192">
    <property type="entry name" value="HELICASE_ATP_BIND_1"/>
    <property type="match status" value="1"/>
</dbReference>
<protein>
    <submittedName>
        <fullName evidence="7">SNF2 family N-terminal domain-containing protein</fullName>
    </submittedName>
</protein>
<dbReference type="AlphaFoldDB" id="A0A550C392"/>
<feature type="domain" description="Helicase ATP-binding" evidence="5">
    <location>
        <begin position="429"/>
        <end position="585"/>
    </location>
</feature>
<dbReference type="GO" id="GO:0016787">
    <property type="term" value="F:hydrolase activity"/>
    <property type="evidence" value="ECO:0007669"/>
    <property type="project" value="UniProtKB-KW"/>
</dbReference>
<dbReference type="InterPro" id="IPR050628">
    <property type="entry name" value="SNF2_RAD54_helicase_TF"/>
</dbReference>
<feature type="region of interest" description="Disordered" evidence="4">
    <location>
        <begin position="1153"/>
        <end position="1179"/>
    </location>
</feature>
<dbReference type="OrthoDB" id="2801544at2759"/>